<dbReference type="InterPro" id="IPR029063">
    <property type="entry name" value="SAM-dependent_MTases_sf"/>
</dbReference>
<keyword evidence="1" id="KW-0808">Transferase</keyword>
<dbReference type="SUPFAM" id="SSF53335">
    <property type="entry name" value="S-adenosyl-L-methionine-dependent methyltransferases"/>
    <property type="match status" value="1"/>
</dbReference>
<dbReference type="GO" id="GO:0032259">
    <property type="term" value="P:methylation"/>
    <property type="evidence" value="ECO:0007669"/>
    <property type="project" value="UniProtKB-KW"/>
</dbReference>
<name>A0A8H6ZC13_9AGAR</name>
<dbReference type="Gene3D" id="3.40.50.150">
    <property type="entry name" value="Vaccinia Virus protein VP39"/>
    <property type="match status" value="1"/>
</dbReference>
<proteinExistence type="predicted"/>
<evidence type="ECO:0000313" key="1">
    <source>
        <dbReference type="EMBL" id="KAF7374729.1"/>
    </source>
</evidence>
<dbReference type="CDD" id="cd02440">
    <property type="entry name" value="AdoMet_MTases"/>
    <property type="match status" value="1"/>
</dbReference>
<dbReference type="OrthoDB" id="506498at2759"/>
<dbReference type="PANTHER" id="PTHR43591">
    <property type="entry name" value="METHYLTRANSFERASE"/>
    <property type="match status" value="1"/>
</dbReference>
<accession>A0A8H6ZC13</accession>
<dbReference type="EMBL" id="JACAZH010000002">
    <property type="protein sequence ID" value="KAF7374729.1"/>
    <property type="molecule type" value="Genomic_DNA"/>
</dbReference>
<protein>
    <submittedName>
        <fullName evidence="1">S-adenosyl-L-methionine-dependent methyltransferase</fullName>
    </submittedName>
</protein>
<dbReference type="Proteomes" id="UP000623467">
    <property type="component" value="Unassembled WGS sequence"/>
</dbReference>
<comment type="caution">
    <text evidence="1">The sequence shown here is derived from an EMBL/GenBank/DDBJ whole genome shotgun (WGS) entry which is preliminary data.</text>
</comment>
<sequence length="281" mass="31455">MNGEVVSYPGLPAASDSERLDTMHNVIARYFGNELGPAPLNGLRPSKIMELGCGTGAWSDIQMAVQAAKQFPDAQVVAVDQFPLPDRILPPNMNFQLADLKQKLEFEDDTFDIVHSRLVMMHVVDGRDALRRASKLVKPGGLLLIEDLDAISLAESGGPATRRSQYKLKEIQERRGVDVEFGRKIEAIIKSLGDFSDIQVKKVSMPFGANTSDETLNQLGLAMKKFITEFFGTFSSPLHDQGLTRELVHEFREEQEQSDNKSVMDMYFCWARRSPSIHQCH</sequence>
<gene>
    <name evidence="1" type="ORF">MSAN_00358200</name>
</gene>
<evidence type="ECO:0000313" key="2">
    <source>
        <dbReference type="Proteomes" id="UP000623467"/>
    </source>
</evidence>
<reference evidence="1" key="1">
    <citation type="submission" date="2020-05" db="EMBL/GenBank/DDBJ databases">
        <title>Mycena genomes resolve the evolution of fungal bioluminescence.</title>
        <authorList>
            <person name="Tsai I.J."/>
        </authorList>
    </citation>
    <scope>NUCLEOTIDE SEQUENCE</scope>
    <source>
        <strain evidence="1">160909Yilan</strain>
    </source>
</reference>
<keyword evidence="2" id="KW-1185">Reference proteome</keyword>
<organism evidence="1 2">
    <name type="scientific">Mycena sanguinolenta</name>
    <dbReference type="NCBI Taxonomy" id="230812"/>
    <lineage>
        <taxon>Eukaryota</taxon>
        <taxon>Fungi</taxon>
        <taxon>Dikarya</taxon>
        <taxon>Basidiomycota</taxon>
        <taxon>Agaricomycotina</taxon>
        <taxon>Agaricomycetes</taxon>
        <taxon>Agaricomycetidae</taxon>
        <taxon>Agaricales</taxon>
        <taxon>Marasmiineae</taxon>
        <taxon>Mycenaceae</taxon>
        <taxon>Mycena</taxon>
    </lineage>
</organism>
<dbReference type="AlphaFoldDB" id="A0A8H6ZC13"/>
<dbReference type="GO" id="GO:0008168">
    <property type="term" value="F:methyltransferase activity"/>
    <property type="evidence" value="ECO:0007669"/>
    <property type="project" value="UniProtKB-KW"/>
</dbReference>
<dbReference type="Pfam" id="PF13489">
    <property type="entry name" value="Methyltransf_23"/>
    <property type="match status" value="1"/>
</dbReference>
<keyword evidence="1" id="KW-0489">Methyltransferase</keyword>